<comment type="caution">
    <text evidence="2">The sequence shown here is derived from an EMBL/GenBank/DDBJ whole genome shotgun (WGS) entry which is preliminary data.</text>
</comment>
<dbReference type="Proteomes" id="UP001652564">
    <property type="component" value="Unassembled WGS sequence"/>
</dbReference>
<reference evidence="2 3" key="1">
    <citation type="submission" date="2022-10" db="EMBL/GenBank/DDBJ databases">
        <title>Defluviimonas sp. nov., isolated from ocean surface sediments.</title>
        <authorList>
            <person name="He W."/>
            <person name="Wang L."/>
            <person name="Zhang D.-F."/>
        </authorList>
    </citation>
    <scope>NUCLEOTIDE SEQUENCE [LARGE SCALE GENOMIC DNA]</scope>
    <source>
        <strain evidence="2 3">WL0050</strain>
    </source>
</reference>
<feature type="transmembrane region" description="Helical" evidence="1">
    <location>
        <begin position="28"/>
        <end position="49"/>
    </location>
</feature>
<proteinExistence type="predicted"/>
<evidence type="ECO:0000313" key="3">
    <source>
        <dbReference type="Proteomes" id="UP001652564"/>
    </source>
</evidence>
<evidence type="ECO:0000256" key="1">
    <source>
        <dbReference type="SAM" id="Phobius"/>
    </source>
</evidence>
<sequence length="187" mass="20772">MTIRLTASLRGWLARKARDEEGSSTIPFIMFLPFFMMLIMSSLEIGVLMMRHVMLERALDLSVRDLRLGNWKNPTHDTFKKLVCNRAGVIPDCMNTMLVELRPVSTVTWQPLSSGPACVDRAAPMLPEDMPEFDAGEGDEMMLVRACIKVDPVFPTTGLGMHLPKDNTGAYALVSASAFVNEPDRGI</sequence>
<dbReference type="EMBL" id="JAOWKZ010000005">
    <property type="protein sequence ID" value="MCV2874488.1"/>
    <property type="molecule type" value="Genomic_DNA"/>
</dbReference>
<gene>
    <name evidence="2" type="ORF">OEZ71_19490</name>
</gene>
<keyword evidence="1" id="KW-1133">Transmembrane helix</keyword>
<name>A0ABT2ZTZ8_9RHOB</name>
<accession>A0ABT2ZTZ8</accession>
<protein>
    <submittedName>
        <fullName evidence="2">Pilus assembly protein</fullName>
    </submittedName>
</protein>
<keyword evidence="1" id="KW-0472">Membrane</keyword>
<keyword evidence="3" id="KW-1185">Reference proteome</keyword>
<evidence type="ECO:0000313" key="2">
    <source>
        <dbReference type="EMBL" id="MCV2874488.1"/>
    </source>
</evidence>
<keyword evidence="1" id="KW-0812">Transmembrane</keyword>
<organism evidence="2 3">
    <name type="scientific">Albidovulum litorale</name>
    <dbReference type="NCBI Taxonomy" id="2984134"/>
    <lineage>
        <taxon>Bacteria</taxon>
        <taxon>Pseudomonadati</taxon>
        <taxon>Pseudomonadota</taxon>
        <taxon>Alphaproteobacteria</taxon>
        <taxon>Rhodobacterales</taxon>
        <taxon>Paracoccaceae</taxon>
        <taxon>Albidovulum</taxon>
    </lineage>
</organism>